<dbReference type="SMART" id="SM00448">
    <property type="entry name" value="REC"/>
    <property type="match status" value="1"/>
</dbReference>
<keyword evidence="1 2" id="KW-0597">Phosphoprotein</keyword>
<dbReference type="InterPro" id="IPR050595">
    <property type="entry name" value="Bact_response_regulator"/>
</dbReference>
<reference evidence="4 5" key="1">
    <citation type="submission" date="2019-09" db="EMBL/GenBank/DDBJ databases">
        <title>Hybrid Assembly of the complete Genome of the Deep-Sea Bacterium Moritella marina from long Nanopore and Illumina reads.</title>
        <authorList>
            <person name="Magin S."/>
            <person name="Georgoulis A."/>
            <person name="Papadimitriou K."/>
            <person name="Iliakis G."/>
            <person name="Vorgias C.E."/>
        </authorList>
    </citation>
    <scope>NUCLEOTIDE SEQUENCE [LARGE SCALE GENOMIC DNA]</scope>
    <source>
        <strain evidence="4 5">MP-1</strain>
    </source>
</reference>
<organism evidence="4 5">
    <name type="scientific">Moritella marina ATCC 15381</name>
    <dbReference type="NCBI Taxonomy" id="1202962"/>
    <lineage>
        <taxon>Bacteria</taxon>
        <taxon>Pseudomonadati</taxon>
        <taxon>Pseudomonadota</taxon>
        <taxon>Gammaproteobacteria</taxon>
        <taxon>Alteromonadales</taxon>
        <taxon>Moritellaceae</taxon>
        <taxon>Moritella</taxon>
    </lineage>
</organism>
<dbReference type="CDD" id="cd00156">
    <property type="entry name" value="REC"/>
    <property type="match status" value="1"/>
</dbReference>
<dbReference type="KEGG" id="mmaa:FR932_16065"/>
<dbReference type="Pfam" id="PF00072">
    <property type="entry name" value="Response_reg"/>
    <property type="match status" value="1"/>
</dbReference>
<dbReference type="AlphaFoldDB" id="A0A5J6WM70"/>
<evidence type="ECO:0000256" key="2">
    <source>
        <dbReference type="PROSITE-ProRule" id="PRU00169"/>
    </source>
</evidence>
<dbReference type="EMBL" id="CP044399">
    <property type="protein sequence ID" value="QFI39256.1"/>
    <property type="molecule type" value="Genomic_DNA"/>
</dbReference>
<dbReference type="RefSeq" id="WP_019439688.1">
    <property type="nucleotide sequence ID" value="NZ_ALOE01000003.1"/>
</dbReference>
<feature type="modified residue" description="4-aspartylphosphate" evidence="2">
    <location>
        <position position="58"/>
    </location>
</feature>
<dbReference type="InterPro" id="IPR011006">
    <property type="entry name" value="CheY-like_superfamily"/>
</dbReference>
<evidence type="ECO:0000259" key="3">
    <source>
        <dbReference type="PROSITE" id="PS50110"/>
    </source>
</evidence>
<dbReference type="SUPFAM" id="SSF52172">
    <property type="entry name" value="CheY-like"/>
    <property type="match status" value="1"/>
</dbReference>
<sequence>MRRLIVEDSKIIVQIIAQLVRKISIEYYADSDNVMYADNVPLALNLLSKQAFDYIFLDLNLREELDGLKILEYLRKQQKNIPVFIVTGDNNINTVKQVIKLQPTDYLVKPVSKMKIFRCLEKARELRGLNATVN</sequence>
<gene>
    <name evidence="4" type="ORF">FR932_16065</name>
</gene>
<dbReference type="Gene3D" id="3.40.50.2300">
    <property type="match status" value="1"/>
</dbReference>
<dbReference type="InterPro" id="IPR001789">
    <property type="entry name" value="Sig_transdc_resp-reg_receiver"/>
</dbReference>
<protein>
    <submittedName>
        <fullName evidence="4">Response regulator</fullName>
    </submittedName>
</protein>
<dbReference type="Proteomes" id="UP000327424">
    <property type="component" value="Chromosome"/>
</dbReference>
<feature type="domain" description="Response regulatory" evidence="3">
    <location>
        <begin position="2"/>
        <end position="124"/>
    </location>
</feature>
<name>A0A5J6WM70_MORMI</name>
<accession>A0A5J6WM70</accession>
<dbReference type="GO" id="GO:0000160">
    <property type="term" value="P:phosphorelay signal transduction system"/>
    <property type="evidence" value="ECO:0007669"/>
    <property type="project" value="InterPro"/>
</dbReference>
<dbReference type="OrthoDB" id="6399952at2"/>
<dbReference type="PANTHER" id="PTHR44591">
    <property type="entry name" value="STRESS RESPONSE REGULATOR PROTEIN 1"/>
    <property type="match status" value="1"/>
</dbReference>
<dbReference type="PROSITE" id="PS50110">
    <property type="entry name" value="RESPONSE_REGULATORY"/>
    <property type="match status" value="1"/>
</dbReference>
<evidence type="ECO:0000256" key="1">
    <source>
        <dbReference type="ARBA" id="ARBA00022553"/>
    </source>
</evidence>
<keyword evidence="5" id="KW-1185">Reference proteome</keyword>
<dbReference type="PANTHER" id="PTHR44591:SF3">
    <property type="entry name" value="RESPONSE REGULATORY DOMAIN-CONTAINING PROTEIN"/>
    <property type="match status" value="1"/>
</dbReference>
<evidence type="ECO:0000313" key="5">
    <source>
        <dbReference type="Proteomes" id="UP000327424"/>
    </source>
</evidence>
<evidence type="ECO:0000313" key="4">
    <source>
        <dbReference type="EMBL" id="QFI39256.1"/>
    </source>
</evidence>
<proteinExistence type="predicted"/>